<evidence type="ECO:0000256" key="1">
    <source>
        <dbReference type="SAM" id="MobiDB-lite"/>
    </source>
</evidence>
<keyword evidence="4" id="KW-1185">Reference proteome</keyword>
<feature type="transmembrane region" description="Helical" evidence="2">
    <location>
        <begin position="9"/>
        <end position="32"/>
    </location>
</feature>
<dbReference type="EMBL" id="JBEXIP010000001">
    <property type="protein sequence ID" value="MET8431362.1"/>
    <property type="molecule type" value="Genomic_DNA"/>
</dbReference>
<dbReference type="RefSeq" id="WP_356497431.1">
    <property type="nucleotide sequence ID" value="NZ_JBEXEF010000041.1"/>
</dbReference>
<keyword evidence="2" id="KW-0472">Membrane</keyword>
<feature type="transmembrane region" description="Helical" evidence="2">
    <location>
        <begin position="85"/>
        <end position="104"/>
    </location>
</feature>
<evidence type="ECO:0008006" key="5">
    <source>
        <dbReference type="Google" id="ProtNLM"/>
    </source>
</evidence>
<protein>
    <recommendedName>
        <fullName evidence="5">Integral membrane protein</fullName>
    </recommendedName>
</protein>
<reference evidence="3 4" key="1">
    <citation type="submission" date="2024-06" db="EMBL/GenBank/DDBJ databases">
        <title>The Natural Products Discovery Center: Release of the First 8490 Sequenced Strains for Exploring Actinobacteria Biosynthetic Diversity.</title>
        <authorList>
            <person name="Kalkreuter E."/>
            <person name="Kautsar S.A."/>
            <person name="Yang D."/>
            <person name="Bader C.D."/>
            <person name="Teijaro C.N."/>
            <person name="Fluegel L."/>
            <person name="Davis C.M."/>
            <person name="Simpson J.R."/>
            <person name="Lauterbach L."/>
            <person name="Steele A.D."/>
            <person name="Gui C."/>
            <person name="Meng S."/>
            <person name="Li G."/>
            <person name="Viehrig K."/>
            <person name="Ye F."/>
            <person name="Su P."/>
            <person name="Kiefer A.F."/>
            <person name="Nichols A."/>
            <person name="Cepeda A.J."/>
            <person name="Yan W."/>
            <person name="Fan B."/>
            <person name="Jiang Y."/>
            <person name="Adhikari A."/>
            <person name="Zheng C.-J."/>
            <person name="Schuster L."/>
            <person name="Cowan T.M."/>
            <person name="Smanski M.J."/>
            <person name="Chevrette M.G."/>
            <person name="De Carvalho L.P.S."/>
            <person name="Shen B."/>
        </authorList>
    </citation>
    <scope>NUCLEOTIDE SEQUENCE [LARGE SCALE GENOMIC DNA]</scope>
    <source>
        <strain evidence="3 4">NPDC005137</strain>
    </source>
</reference>
<feature type="region of interest" description="Disordered" evidence="1">
    <location>
        <begin position="135"/>
        <end position="154"/>
    </location>
</feature>
<evidence type="ECO:0000313" key="3">
    <source>
        <dbReference type="EMBL" id="MET8431362.1"/>
    </source>
</evidence>
<dbReference type="Proteomes" id="UP001550044">
    <property type="component" value="Unassembled WGS sequence"/>
</dbReference>
<evidence type="ECO:0000256" key="2">
    <source>
        <dbReference type="SAM" id="Phobius"/>
    </source>
</evidence>
<keyword evidence="2" id="KW-1133">Transmembrane helix</keyword>
<feature type="transmembrane region" description="Helical" evidence="2">
    <location>
        <begin position="52"/>
        <end position="73"/>
    </location>
</feature>
<evidence type="ECO:0000313" key="4">
    <source>
        <dbReference type="Proteomes" id="UP001550044"/>
    </source>
</evidence>
<feature type="transmembrane region" description="Helical" evidence="2">
    <location>
        <begin position="110"/>
        <end position="130"/>
    </location>
</feature>
<sequence length="154" mass="15306">MSAVVRRPVAFVAAIVLFGEAAGMVLVNGIMATVVDNQEMSLAGVDPAAMSAGAWVMGGVAGLYLVLCGLVLLLTGIRDRAPGRVGRAALISCAVVHGVLGALTVGLIGWAAFVFMMVVLGLIVLTLVAYGNGSGTGSPNEKGDGAEEGAPAPA</sequence>
<proteinExistence type="predicted"/>
<accession>A0ABV2U0J4</accession>
<organism evidence="3 4">
    <name type="scientific">Streptomyces sp. 900116325</name>
    <dbReference type="NCBI Taxonomy" id="3154295"/>
    <lineage>
        <taxon>Bacteria</taxon>
        <taxon>Bacillati</taxon>
        <taxon>Actinomycetota</taxon>
        <taxon>Actinomycetes</taxon>
        <taxon>Kitasatosporales</taxon>
        <taxon>Streptomycetaceae</taxon>
        <taxon>Streptomyces</taxon>
    </lineage>
</organism>
<comment type="caution">
    <text evidence="3">The sequence shown here is derived from an EMBL/GenBank/DDBJ whole genome shotgun (WGS) entry which is preliminary data.</text>
</comment>
<gene>
    <name evidence="3" type="ORF">ABZV61_00940</name>
</gene>
<keyword evidence="2" id="KW-0812">Transmembrane</keyword>
<name>A0ABV2U0J4_9ACTN</name>